<dbReference type="Proteomes" id="UP000271573">
    <property type="component" value="Chromosome"/>
</dbReference>
<evidence type="ECO:0000256" key="1">
    <source>
        <dbReference type="ARBA" id="ARBA00004651"/>
    </source>
</evidence>
<protein>
    <recommendedName>
        <fullName evidence="8">VTT domain-containing protein</fullName>
    </recommendedName>
</protein>
<feature type="transmembrane region" description="Helical" evidence="7">
    <location>
        <begin position="197"/>
        <end position="215"/>
    </location>
</feature>
<dbReference type="PANTHER" id="PTHR30353:SF0">
    <property type="entry name" value="TRANSMEMBRANE PROTEIN"/>
    <property type="match status" value="1"/>
</dbReference>
<evidence type="ECO:0000313" key="10">
    <source>
        <dbReference type="Proteomes" id="UP000271573"/>
    </source>
</evidence>
<evidence type="ECO:0000256" key="6">
    <source>
        <dbReference type="ARBA" id="ARBA00023136"/>
    </source>
</evidence>
<dbReference type="EMBL" id="AP019307">
    <property type="protein sequence ID" value="BBH17264.1"/>
    <property type="molecule type" value="Genomic_DNA"/>
</dbReference>
<keyword evidence="3 7" id="KW-1003">Cell membrane</keyword>
<dbReference type="Pfam" id="PF09335">
    <property type="entry name" value="VTT_dom"/>
    <property type="match status" value="1"/>
</dbReference>
<dbReference type="OrthoDB" id="9813426at2"/>
<evidence type="ECO:0000313" key="9">
    <source>
        <dbReference type="EMBL" id="BBH17264.1"/>
    </source>
</evidence>
<evidence type="ECO:0000256" key="7">
    <source>
        <dbReference type="RuleBase" id="RU367016"/>
    </source>
</evidence>
<evidence type="ECO:0000259" key="8">
    <source>
        <dbReference type="Pfam" id="PF09335"/>
    </source>
</evidence>
<keyword evidence="6 7" id="KW-0472">Membrane</keyword>
<comment type="subcellular location">
    <subcellularLocation>
        <location evidence="1 7">Cell membrane</location>
        <topology evidence="1 7">Multi-pass membrane protein</topology>
    </subcellularLocation>
</comment>
<organism evidence="9 10">
    <name type="scientific">Nocardioides baekrokdamisoli</name>
    <dbReference type="NCBI Taxonomy" id="1804624"/>
    <lineage>
        <taxon>Bacteria</taxon>
        <taxon>Bacillati</taxon>
        <taxon>Actinomycetota</taxon>
        <taxon>Actinomycetes</taxon>
        <taxon>Propionibacteriales</taxon>
        <taxon>Nocardioidaceae</taxon>
        <taxon>Nocardioides</taxon>
    </lineage>
</organism>
<dbReference type="GO" id="GO:0005886">
    <property type="term" value="C:plasma membrane"/>
    <property type="evidence" value="ECO:0007669"/>
    <property type="project" value="UniProtKB-SubCell"/>
</dbReference>
<gene>
    <name evidence="9" type="ORF">Back2_15510</name>
</gene>
<accession>A0A3G9J1C6</accession>
<feature type="transmembrane region" description="Helical" evidence="7">
    <location>
        <begin position="75"/>
        <end position="97"/>
    </location>
</feature>
<feature type="domain" description="VTT" evidence="8">
    <location>
        <begin position="49"/>
        <end position="182"/>
    </location>
</feature>
<feature type="transmembrane region" description="Helical" evidence="7">
    <location>
        <begin position="136"/>
        <end position="155"/>
    </location>
</feature>
<keyword evidence="5 7" id="KW-1133">Transmembrane helix</keyword>
<dbReference type="KEGG" id="nbe:Back2_15510"/>
<proteinExistence type="inferred from homology"/>
<dbReference type="InterPro" id="IPR032818">
    <property type="entry name" value="DedA-like"/>
</dbReference>
<evidence type="ECO:0000256" key="4">
    <source>
        <dbReference type="ARBA" id="ARBA00022692"/>
    </source>
</evidence>
<dbReference type="RefSeq" id="WP_125568296.1">
    <property type="nucleotide sequence ID" value="NZ_AP019307.1"/>
</dbReference>
<reference evidence="9 10" key="1">
    <citation type="submission" date="2018-11" db="EMBL/GenBank/DDBJ databases">
        <title>Complete genome sequence of Nocardioides baekrokdamisoli strain KCTC 39748.</title>
        <authorList>
            <person name="Kang S.W."/>
            <person name="Lee K.C."/>
            <person name="Kim K.K."/>
            <person name="Kim J.S."/>
            <person name="Kim D.S."/>
            <person name="Ko S.H."/>
            <person name="Yang S.H."/>
            <person name="Shin Y.K."/>
            <person name="Lee J.S."/>
        </authorList>
    </citation>
    <scope>NUCLEOTIDE SEQUENCE [LARGE SCALE GENOMIC DNA]</scope>
    <source>
        <strain evidence="9 10">KCTC 39748</strain>
    </source>
</reference>
<feature type="transmembrane region" description="Helical" evidence="7">
    <location>
        <begin position="30"/>
        <end position="63"/>
    </location>
</feature>
<feature type="transmembrane region" description="Helical" evidence="7">
    <location>
        <begin position="162"/>
        <end position="185"/>
    </location>
</feature>
<evidence type="ECO:0000256" key="3">
    <source>
        <dbReference type="ARBA" id="ARBA00022475"/>
    </source>
</evidence>
<evidence type="ECO:0000256" key="5">
    <source>
        <dbReference type="ARBA" id="ARBA00022989"/>
    </source>
</evidence>
<dbReference type="PANTHER" id="PTHR30353">
    <property type="entry name" value="INNER MEMBRANE PROTEIN DEDA-RELATED"/>
    <property type="match status" value="1"/>
</dbReference>
<name>A0A3G9J1C6_9ACTN</name>
<dbReference type="AlphaFoldDB" id="A0A3G9J1C6"/>
<keyword evidence="4 7" id="KW-0812">Transmembrane</keyword>
<sequence>MHDLLIQLPSLSITSWISPDFLLTKFGGDLFWLGIILLVVECGLFFPFLPGDTLLFAMGLFIGVDKIHFLGGHRWVELVGLLVIYTASAFAGNVLGYEIGRKLGPSFYNHTGKIMKREYLDDTQAFFEKHGHSALVIGRFVPLVRTYITVVAGITKMDRRGFFVWSFIGAAGWVASISLIGYFLGKQFPGLGHYIDLITYGLLAVTVVVIGFEFLRKKMQDSKTA</sequence>
<dbReference type="InterPro" id="IPR032816">
    <property type="entry name" value="VTT_dom"/>
</dbReference>
<comment type="similarity">
    <text evidence="2 7">Belongs to the DedA family.</text>
</comment>
<evidence type="ECO:0000256" key="2">
    <source>
        <dbReference type="ARBA" id="ARBA00010792"/>
    </source>
</evidence>
<keyword evidence="10" id="KW-1185">Reference proteome</keyword>